<organism evidence="1 2">
    <name type="scientific">Paraburkholderia acidiphila</name>
    <dbReference type="NCBI Taxonomy" id="2571747"/>
    <lineage>
        <taxon>Bacteria</taxon>
        <taxon>Pseudomonadati</taxon>
        <taxon>Pseudomonadota</taxon>
        <taxon>Betaproteobacteria</taxon>
        <taxon>Burkholderiales</taxon>
        <taxon>Burkholderiaceae</taxon>
        <taxon>Paraburkholderia</taxon>
    </lineage>
</organism>
<dbReference type="EMBL" id="CP046910">
    <property type="protein sequence ID" value="QGZ56728.1"/>
    <property type="molecule type" value="Genomic_DNA"/>
</dbReference>
<proteinExistence type="predicted"/>
<sequence length="95" mass="10945">MTHIVRDPIFGLALRLHDLERVALGPSWLRASASAWRPDPKRISRVEIERRWLLDGEVTYLVAGKDSQIFEPNLFNEFQDHMMAEIAKAFGGRVK</sequence>
<dbReference type="RefSeq" id="WP_158759682.1">
    <property type="nucleotide sequence ID" value="NZ_CP046910.1"/>
</dbReference>
<evidence type="ECO:0000313" key="1">
    <source>
        <dbReference type="EMBL" id="QGZ56728.1"/>
    </source>
</evidence>
<keyword evidence="2" id="KW-1185">Reference proteome</keyword>
<accession>A0A7Z2G7N9</accession>
<evidence type="ECO:0000313" key="2">
    <source>
        <dbReference type="Proteomes" id="UP000434209"/>
    </source>
</evidence>
<dbReference type="Proteomes" id="UP000434209">
    <property type="component" value="Chromosome 2"/>
</dbReference>
<protein>
    <submittedName>
        <fullName evidence="1">Uncharacterized protein</fullName>
    </submittedName>
</protein>
<dbReference type="KEGG" id="pacp:FAZ97_17335"/>
<dbReference type="AlphaFoldDB" id="A0A7Z2G7N9"/>
<name>A0A7Z2G7N9_9BURK</name>
<reference evidence="1 2" key="1">
    <citation type="submission" date="2019-12" db="EMBL/GenBank/DDBJ databases">
        <title>Paraburkholderia acidiphila 7Q-K02 sp. nov and Paraburkholderia acidisoli DHF22 sp. nov., two strains isolated from forest soil.</title>
        <authorList>
            <person name="Gao Z."/>
            <person name="Qiu L."/>
        </authorList>
    </citation>
    <scope>NUCLEOTIDE SEQUENCE [LARGE SCALE GENOMIC DNA]</scope>
    <source>
        <strain evidence="1 2">7Q-K02</strain>
    </source>
</reference>
<gene>
    <name evidence="1" type="ORF">FAZ97_17335</name>
</gene>